<proteinExistence type="predicted"/>
<keyword evidence="2" id="KW-0040">ANK repeat</keyword>
<name>A0A8H6JVF1_9PEZI</name>
<dbReference type="PANTHER" id="PTHR46082">
    <property type="entry name" value="ATP/GTP-BINDING PROTEIN-RELATED"/>
    <property type="match status" value="1"/>
</dbReference>
<dbReference type="InterPro" id="IPR036770">
    <property type="entry name" value="Ankyrin_rpt-contain_sf"/>
</dbReference>
<evidence type="ECO:0000259" key="4">
    <source>
        <dbReference type="Pfam" id="PF24883"/>
    </source>
</evidence>
<dbReference type="Proteomes" id="UP000654918">
    <property type="component" value="Unassembled WGS sequence"/>
</dbReference>
<evidence type="ECO:0000256" key="2">
    <source>
        <dbReference type="PROSITE-ProRule" id="PRU00023"/>
    </source>
</evidence>
<dbReference type="EMBL" id="WIGO01000281">
    <property type="protein sequence ID" value="KAF6819832.1"/>
    <property type="molecule type" value="Genomic_DNA"/>
</dbReference>
<evidence type="ECO:0000259" key="3">
    <source>
        <dbReference type="Pfam" id="PF22939"/>
    </source>
</evidence>
<reference evidence="5" key="1">
    <citation type="journal article" date="2020" name="Phytopathology">
        <title>Genome Sequence Resources of Colletotrichum truncatum, C. plurivorum, C. musicola, and C. sojae: Four Species Pathogenic to Soybean (Glycine max).</title>
        <authorList>
            <person name="Rogerio F."/>
            <person name="Boufleur T.R."/>
            <person name="Ciampi-Guillardi M."/>
            <person name="Sukno S.A."/>
            <person name="Thon M.R."/>
            <person name="Massola Junior N.S."/>
            <person name="Baroncelli R."/>
        </authorList>
    </citation>
    <scope>NUCLEOTIDE SEQUENCE</scope>
    <source>
        <strain evidence="5">LFN00145</strain>
    </source>
</reference>
<organism evidence="5 6">
    <name type="scientific">Colletotrichum plurivorum</name>
    <dbReference type="NCBI Taxonomy" id="2175906"/>
    <lineage>
        <taxon>Eukaryota</taxon>
        <taxon>Fungi</taxon>
        <taxon>Dikarya</taxon>
        <taxon>Ascomycota</taxon>
        <taxon>Pezizomycotina</taxon>
        <taxon>Sordariomycetes</taxon>
        <taxon>Hypocreomycetidae</taxon>
        <taxon>Glomerellales</taxon>
        <taxon>Glomerellaceae</taxon>
        <taxon>Colletotrichum</taxon>
        <taxon>Colletotrichum orchidearum species complex</taxon>
    </lineage>
</organism>
<dbReference type="SUPFAM" id="SSF48403">
    <property type="entry name" value="Ankyrin repeat"/>
    <property type="match status" value="1"/>
</dbReference>
<dbReference type="PROSITE" id="PS50088">
    <property type="entry name" value="ANK_REPEAT"/>
    <property type="match status" value="2"/>
</dbReference>
<protein>
    <submittedName>
        <fullName evidence="5">Ankyrin repeat protein</fullName>
    </submittedName>
</protein>
<dbReference type="SMART" id="SM00248">
    <property type="entry name" value="ANK"/>
    <property type="match status" value="3"/>
</dbReference>
<keyword evidence="1" id="KW-0677">Repeat</keyword>
<dbReference type="SUPFAM" id="SSF53167">
    <property type="entry name" value="Purine and uridine phosphorylases"/>
    <property type="match status" value="1"/>
</dbReference>
<dbReference type="InterPro" id="IPR053137">
    <property type="entry name" value="NLR-like"/>
</dbReference>
<dbReference type="PROSITE" id="PS50297">
    <property type="entry name" value="ANK_REP_REGION"/>
    <property type="match status" value="2"/>
</dbReference>
<sequence>MPKSDTMPKRLAHGAYSVGWICPLEVEQIAAIKMLDETHESVPQSSTDHNVYKLGSINGYNIVIAGLHGPGNVAAATVVTQMRTTFPNLRYGLLVGIGGGVPVTTDHGIIRLGHIVVSKPTGIHSGTVKYDHGKAIDGVFERTGALAPPPALLLNAAQSLATHRTMADTDPLEEHIKRIDTSRKKLSHFQFPGVEKDHLYPLASANHDDGDSDIVIHRGTIASGGLVVKDASLRDGLARQHGILCFETEAAGVLEDFHCIVIRGIADYCDSRKNNDWHGYAAAVAAAYGRELFFHMPIDQQVEIIYFFFKDDSDDQRTSSRALRSLLYQILAECPHLFSDEVLESLDQLGEKQLNSFVSLWDIFIGIASHDQAGEVFCILDGLEECDNNEHDQIITTLCGFNEERGGVSRLKFLITSRPYDAITKAFQKSTCYLRIRGEEDAQVDKIAGEIETFTDSTVRALEKGQRFEAGEMKIIREKLTRIRHRTYLWVYLVCEMLQEMQDITKSSLEAFFDTLPETVENAYEKILPKEQKDREKAEIFLHIIVAAARPLSLEQMATAFATHKQIRGSSKYAEPERKDRFERTIRNICGLFVTIYHSKIYLIHQTAKEFLVRHQFERPSTATLSWESSLWSGDSNKILLKICVKYLLTTGDKHSITQDNIDDERSLEEFAAQNVLFDYSAKYWAEHVRNSPTTTGTPLQHDLLKICDVGWKGCLLWFHYHLMCATGRYFKAPRFTSLMIASYVGAGETARHLLQDWTPAHVNETDRSSNSALWYAASNGHTVVVDELLRTRDMMGLLRRNPMAFERAQVDQRGLREETPLLVAAKNGHEAVVRLLVEKGDATVDLPDNILRTPLSHAAENGHESIVKFLLSKKANPNLESKSGKTAYMYAKKRERRATYRWLDSFQEDWEWEKKRKQRKQAEMAAEASLSGPSHRDTLSALIPGRVLTPGTVVRYLGGK</sequence>
<dbReference type="InterPro" id="IPR002110">
    <property type="entry name" value="Ankyrin_rpt"/>
</dbReference>
<dbReference type="Pfam" id="PF12796">
    <property type="entry name" value="Ank_2"/>
    <property type="match status" value="1"/>
</dbReference>
<feature type="domain" description="GPI inositol-deacylase winged helix" evidence="3">
    <location>
        <begin position="533"/>
        <end position="616"/>
    </location>
</feature>
<dbReference type="GO" id="GO:0009116">
    <property type="term" value="P:nucleoside metabolic process"/>
    <property type="evidence" value="ECO:0007669"/>
    <property type="project" value="InterPro"/>
</dbReference>
<evidence type="ECO:0000313" key="6">
    <source>
        <dbReference type="Proteomes" id="UP000654918"/>
    </source>
</evidence>
<comment type="caution">
    <text evidence="5">The sequence shown here is derived from an EMBL/GenBank/DDBJ whole genome shotgun (WGS) entry which is preliminary data.</text>
</comment>
<dbReference type="GO" id="GO:0003824">
    <property type="term" value="F:catalytic activity"/>
    <property type="evidence" value="ECO:0007669"/>
    <property type="project" value="InterPro"/>
</dbReference>
<dbReference type="InterPro" id="IPR056884">
    <property type="entry name" value="NPHP3-like_N"/>
</dbReference>
<feature type="domain" description="Nephrocystin 3-like N-terminal" evidence="4">
    <location>
        <begin position="300"/>
        <end position="418"/>
    </location>
</feature>
<evidence type="ECO:0000256" key="1">
    <source>
        <dbReference type="ARBA" id="ARBA00022737"/>
    </source>
</evidence>
<dbReference type="Gene3D" id="1.25.40.20">
    <property type="entry name" value="Ankyrin repeat-containing domain"/>
    <property type="match status" value="1"/>
</dbReference>
<dbReference type="Pfam" id="PF24883">
    <property type="entry name" value="NPHP3_N"/>
    <property type="match status" value="1"/>
</dbReference>
<dbReference type="Pfam" id="PF22939">
    <property type="entry name" value="WHD_GPIID"/>
    <property type="match status" value="1"/>
</dbReference>
<dbReference type="InterPro" id="IPR035994">
    <property type="entry name" value="Nucleoside_phosphorylase_sf"/>
</dbReference>
<dbReference type="PANTHER" id="PTHR46082:SF11">
    <property type="entry name" value="AAA+ ATPASE DOMAIN-CONTAINING PROTEIN-RELATED"/>
    <property type="match status" value="1"/>
</dbReference>
<feature type="repeat" description="ANK" evidence="2">
    <location>
        <begin position="817"/>
        <end position="841"/>
    </location>
</feature>
<accession>A0A8H6JVF1</accession>
<evidence type="ECO:0000313" key="5">
    <source>
        <dbReference type="EMBL" id="KAF6819832.1"/>
    </source>
</evidence>
<gene>
    <name evidence="5" type="ORF">CPLU01_12940</name>
</gene>
<dbReference type="AlphaFoldDB" id="A0A8H6JVF1"/>
<feature type="repeat" description="ANK" evidence="2">
    <location>
        <begin position="851"/>
        <end position="883"/>
    </location>
</feature>
<dbReference type="InterPro" id="IPR054471">
    <property type="entry name" value="GPIID_WHD"/>
</dbReference>
<keyword evidence="6" id="KW-1185">Reference proteome</keyword>
<dbReference type="Gene3D" id="3.40.50.1580">
    <property type="entry name" value="Nucleoside phosphorylase domain"/>
    <property type="match status" value="1"/>
</dbReference>